<dbReference type="Pfam" id="PF21817">
    <property type="entry name" value="CapR"/>
    <property type="match status" value="1"/>
</dbReference>
<dbReference type="EMBL" id="OM835951">
    <property type="protein sequence ID" value="UNI73633.1"/>
    <property type="molecule type" value="Genomic_DNA"/>
</dbReference>
<organism evidence="2">
    <name type="scientific">Klebsiella phage KP12</name>
    <dbReference type="NCBI Taxonomy" id="2923374"/>
    <lineage>
        <taxon>Viruses</taxon>
        <taxon>Duplodnaviria</taxon>
        <taxon>Heunggongvirae</taxon>
        <taxon>Uroviricota</taxon>
        <taxon>Caudoviricetes</taxon>
        <taxon>Vequintavirinae</taxon>
    </lineage>
</organism>
<sequence>MEHHVTTQYRRSGVLIYMVCIVGYEEFGGFEVPALVYNYRKNEVRSLLNRKVVEFKNLKKERGLKGVPHKMEKPPKKISRAGPAKTAKKGVYKVRESERTNAKGHHVYIDYKCPVCRKDEFSKAGICDGWFTMRRSDFESGKLACRCSSSYRYTERQRIFQIESVARNLEFIGWVSGYEGKNAKTLEITMRCQKHGDFITNFDRLYHKGCGCPECAGKNQKFSYIHLIEGEQGFKFGISKDPKYRISKMNSMNRAKAKNIGVWEFSSAEKCKKAEKECKKRVVTGFISKEYMKDGWTETASVLDLEKVIAIYEKHGGKRIK</sequence>
<evidence type="ECO:0000313" key="2">
    <source>
        <dbReference type="EMBL" id="UNI73633.1"/>
    </source>
</evidence>
<protein>
    <recommendedName>
        <fullName evidence="1">CapR homology domain-containing protein</fullName>
    </recommendedName>
</protein>
<dbReference type="InterPro" id="IPR048793">
    <property type="entry name" value="CapR_dom"/>
</dbReference>
<accession>A0A9E6YZP5</accession>
<feature type="domain" description="CapR homology" evidence="1">
    <location>
        <begin position="85"/>
        <end position="148"/>
    </location>
</feature>
<name>A0A9E6YZP5_9CAUD</name>
<reference evidence="2" key="1">
    <citation type="submission" date="2022-02" db="EMBL/GenBank/DDBJ databases">
        <authorList>
            <person name="Kim D."/>
            <person name="Kim Y."/>
            <person name="Lee S.-M."/>
            <person name="Kim H."/>
            <person name="Nong L.K."/>
        </authorList>
    </citation>
    <scope>NUCLEOTIDE SEQUENCE</scope>
</reference>
<evidence type="ECO:0000259" key="1">
    <source>
        <dbReference type="Pfam" id="PF21817"/>
    </source>
</evidence>
<gene>
    <name evidence="2" type="ORF">KP12_225</name>
</gene>
<proteinExistence type="predicted"/>